<name>F1T7Q5_9FIRM</name>
<dbReference type="Proteomes" id="UP000003860">
    <property type="component" value="Unassembled WGS sequence"/>
</dbReference>
<evidence type="ECO:0000313" key="4">
    <source>
        <dbReference type="Proteomes" id="UP000003860"/>
    </source>
</evidence>
<keyword evidence="1" id="KW-0175">Coiled coil</keyword>
<keyword evidence="2" id="KW-0732">Signal</keyword>
<keyword evidence="4" id="KW-1185">Reference proteome</keyword>
<comment type="caution">
    <text evidence="3">The sequence shown here is derived from an EMBL/GenBank/DDBJ whole genome shotgun (WGS) entry which is preliminary data.</text>
</comment>
<gene>
    <name evidence="3" type="ORF">Cpap_3939</name>
</gene>
<proteinExistence type="predicted"/>
<dbReference type="EMBL" id="ACXX02000001">
    <property type="protein sequence ID" value="EGD49503.1"/>
    <property type="molecule type" value="Genomic_DNA"/>
</dbReference>
<dbReference type="STRING" id="588581.Cpap_3939"/>
<dbReference type="RefSeq" id="WP_004616253.1">
    <property type="nucleotide sequence ID" value="NZ_ACXX02000001.1"/>
</dbReference>
<accession>F1T7Q5</accession>
<feature type="coiled-coil region" evidence="1">
    <location>
        <begin position="72"/>
        <end position="99"/>
    </location>
</feature>
<feature type="chain" id="PRO_5003271119" evidence="2">
    <location>
        <begin position="24"/>
        <end position="166"/>
    </location>
</feature>
<organism evidence="3 4">
    <name type="scientific">Ruminiclostridium papyrosolvens DSM 2782</name>
    <dbReference type="NCBI Taxonomy" id="588581"/>
    <lineage>
        <taxon>Bacteria</taxon>
        <taxon>Bacillati</taxon>
        <taxon>Bacillota</taxon>
        <taxon>Clostridia</taxon>
        <taxon>Eubacteriales</taxon>
        <taxon>Oscillospiraceae</taxon>
        <taxon>Ruminiclostridium</taxon>
    </lineage>
</organism>
<reference evidence="3" key="2">
    <citation type="submission" date="2011-01" db="EMBL/GenBank/DDBJ databases">
        <title>The Non-contiguous Finished genome of Clostridium papyrosolvens.</title>
        <authorList>
            <person name="Lucas S."/>
            <person name="Copeland A."/>
            <person name="Lapidus A."/>
            <person name="Cheng J.-F."/>
            <person name="Goodwin L."/>
            <person name="Pitluck S."/>
            <person name="Misra M."/>
            <person name="Chertkov O."/>
            <person name="Detter J.C."/>
            <person name="Han C."/>
            <person name="Tapia R."/>
            <person name="Land M."/>
            <person name="Hauser L."/>
            <person name="Kyrpides N."/>
            <person name="Ivanova N."/>
            <person name="Pagani I."/>
            <person name="Mouttaki H."/>
            <person name="He Z."/>
            <person name="Zhou J."/>
            <person name="Hemme C.L."/>
            <person name="Woyke T."/>
        </authorList>
    </citation>
    <scope>NUCLEOTIDE SEQUENCE [LARGE SCALE GENOMIC DNA]</scope>
    <source>
        <strain evidence="3">DSM 2782</strain>
    </source>
</reference>
<reference evidence="3" key="1">
    <citation type="submission" date="2009-07" db="EMBL/GenBank/DDBJ databases">
        <authorList>
            <consortium name="US DOE Joint Genome Institute (JGI-PGF)"/>
            <person name="Lucas S."/>
            <person name="Copeland A."/>
            <person name="Lapidus A."/>
            <person name="Glavina del Rio T."/>
            <person name="Tice H."/>
            <person name="Bruce D."/>
            <person name="Goodwin L."/>
            <person name="Pitluck S."/>
            <person name="Larimer F."/>
            <person name="Land M.L."/>
            <person name="Mouttaki H."/>
            <person name="He Z."/>
            <person name="Zhou J."/>
            <person name="Hemme C.L."/>
        </authorList>
    </citation>
    <scope>NUCLEOTIDE SEQUENCE</scope>
    <source>
        <strain evidence="3">DSM 2782</strain>
    </source>
</reference>
<evidence type="ECO:0000256" key="2">
    <source>
        <dbReference type="SAM" id="SignalP"/>
    </source>
</evidence>
<evidence type="ECO:0000256" key="1">
    <source>
        <dbReference type="SAM" id="Coils"/>
    </source>
</evidence>
<protein>
    <submittedName>
        <fullName evidence="3">Uncharacterized protein</fullName>
    </submittedName>
</protein>
<evidence type="ECO:0000313" key="3">
    <source>
        <dbReference type="EMBL" id="EGD49503.1"/>
    </source>
</evidence>
<sequence>MKNIKLLITIAFVISMLSSNVFAVESDIGSKSQDGAVDQHKEEIKDKDKCQKCRKNPIKYLEDKKQSVEKDLKEGRISKEEADEKIKEIEHRIQKINEFNSLPLSEKKEKIYSRFQKHIERKVSEGKLTNEEGQKFLTELKKELDEWDGKDFPNLKIDKPDNKQNN</sequence>
<dbReference type="AlphaFoldDB" id="F1T7Q5"/>
<feature type="signal peptide" evidence="2">
    <location>
        <begin position="1"/>
        <end position="23"/>
    </location>
</feature>
<dbReference type="OrthoDB" id="1730249at2"/>
<dbReference type="eggNOG" id="ENOG503317K">
    <property type="taxonomic scope" value="Bacteria"/>
</dbReference>